<evidence type="ECO:0000313" key="5">
    <source>
        <dbReference type="EMBL" id="KIY70502.1"/>
    </source>
</evidence>
<organism evidence="5 6">
    <name type="scientific">Cylindrobasidium torrendii FP15055 ss-10</name>
    <dbReference type="NCBI Taxonomy" id="1314674"/>
    <lineage>
        <taxon>Eukaryota</taxon>
        <taxon>Fungi</taxon>
        <taxon>Dikarya</taxon>
        <taxon>Basidiomycota</taxon>
        <taxon>Agaricomycotina</taxon>
        <taxon>Agaricomycetes</taxon>
        <taxon>Agaricomycetidae</taxon>
        <taxon>Agaricales</taxon>
        <taxon>Marasmiineae</taxon>
        <taxon>Physalacriaceae</taxon>
        <taxon>Cylindrobasidium</taxon>
    </lineage>
</organism>
<dbReference type="EMBL" id="KN880467">
    <property type="protein sequence ID" value="KIY70502.1"/>
    <property type="molecule type" value="Genomic_DNA"/>
</dbReference>
<dbReference type="AlphaFoldDB" id="A0A0D7BJ59"/>
<evidence type="ECO:0000259" key="4">
    <source>
        <dbReference type="Pfam" id="PF13359"/>
    </source>
</evidence>
<gene>
    <name evidence="5" type="ORF">CYLTODRAFT_441951</name>
</gene>
<feature type="compositionally biased region" description="Low complexity" evidence="3">
    <location>
        <begin position="66"/>
        <end position="89"/>
    </location>
</feature>
<dbReference type="InterPro" id="IPR027806">
    <property type="entry name" value="HARBI1_dom"/>
</dbReference>
<name>A0A0D7BJ59_9AGAR</name>
<dbReference type="GO" id="GO:0046872">
    <property type="term" value="F:metal ion binding"/>
    <property type="evidence" value="ECO:0007669"/>
    <property type="project" value="UniProtKB-KW"/>
</dbReference>
<dbReference type="OrthoDB" id="2408877at2759"/>
<protein>
    <recommendedName>
        <fullName evidence="4">DDE Tnp4 domain-containing protein</fullName>
    </recommendedName>
</protein>
<feature type="domain" description="DDE Tnp4" evidence="4">
    <location>
        <begin position="276"/>
        <end position="334"/>
    </location>
</feature>
<dbReference type="Proteomes" id="UP000054007">
    <property type="component" value="Unassembled WGS sequence"/>
</dbReference>
<evidence type="ECO:0000256" key="2">
    <source>
        <dbReference type="ARBA" id="ARBA00022723"/>
    </source>
</evidence>
<dbReference type="STRING" id="1314674.A0A0D7BJ59"/>
<keyword evidence="6" id="KW-1185">Reference proteome</keyword>
<reference evidence="5 6" key="1">
    <citation type="journal article" date="2015" name="Fungal Genet. Biol.">
        <title>Evolution of novel wood decay mechanisms in Agaricales revealed by the genome sequences of Fistulina hepatica and Cylindrobasidium torrendii.</title>
        <authorList>
            <person name="Floudas D."/>
            <person name="Held B.W."/>
            <person name="Riley R."/>
            <person name="Nagy L.G."/>
            <person name="Koehler G."/>
            <person name="Ransdell A.S."/>
            <person name="Younus H."/>
            <person name="Chow J."/>
            <person name="Chiniquy J."/>
            <person name="Lipzen A."/>
            <person name="Tritt A."/>
            <person name="Sun H."/>
            <person name="Haridas S."/>
            <person name="LaButti K."/>
            <person name="Ohm R.A."/>
            <person name="Kues U."/>
            <person name="Blanchette R.A."/>
            <person name="Grigoriev I.V."/>
            <person name="Minto R.E."/>
            <person name="Hibbett D.S."/>
        </authorList>
    </citation>
    <scope>NUCLEOTIDE SEQUENCE [LARGE SCALE GENOMIC DNA]</scope>
    <source>
        <strain evidence="5 6">FP15055 ss-10</strain>
    </source>
</reference>
<sequence>MSRSIEMTCFQPDTLDCRVVVAIVSATMTGPNLHTQYRRAYLRHMHNRSLYDWLDTMDSDSDSDSDSSSSSSSESDAMDTSSDSSSSSSDESREAEEQEMDDDWEHRILQMAADIEALKKIQDTRYLRGRGRVVKAGQFNLLIDFALSPEDHNRFVDMVRVSPYVFASILELIEDNPIFHNNSPNPQEPVELQLAVALYRLGRYGNGASVKDVARVFGIGDGTAELYTERCMTAIESLQHLFVRQLTAEEKEVEKEWMDKQLGFRGLWREGYIMYDGTIVVIFNKPARDGTTYYTRKSNYGLNTQIGNAPSNLRILDFCHGPTGSAHDASAFKYTCAALYPSCRRA</sequence>
<evidence type="ECO:0000256" key="1">
    <source>
        <dbReference type="ARBA" id="ARBA00001968"/>
    </source>
</evidence>
<proteinExistence type="predicted"/>
<dbReference type="Pfam" id="PF13359">
    <property type="entry name" value="DDE_Tnp_4"/>
    <property type="match status" value="1"/>
</dbReference>
<evidence type="ECO:0000313" key="6">
    <source>
        <dbReference type="Proteomes" id="UP000054007"/>
    </source>
</evidence>
<comment type="cofactor">
    <cofactor evidence="1">
        <name>a divalent metal cation</name>
        <dbReference type="ChEBI" id="CHEBI:60240"/>
    </cofactor>
</comment>
<feature type="region of interest" description="Disordered" evidence="3">
    <location>
        <begin position="58"/>
        <end position="101"/>
    </location>
</feature>
<accession>A0A0D7BJ59</accession>
<keyword evidence="2" id="KW-0479">Metal-binding</keyword>
<evidence type="ECO:0000256" key="3">
    <source>
        <dbReference type="SAM" id="MobiDB-lite"/>
    </source>
</evidence>